<reference evidence="3 5" key="1">
    <citation type="journal article" date="2008" name="Genome Biol.">
        <title>The genome sequence of the model ascomycete fungus Podospora anserina.</title>
        <authorList>
            <person name="Espagne E."/>
            <person name="Lespinet O."/>
            <person name="Malagnac F."/>
            <person name="Da Silva C."/>
            <person name="Jaillon O."/>
            <person name="Porcel B.M."/>
            <person name="Couloux A."/>
            <person name="Aury J.-M."/>
            <person name="Segurens B."/>
            <person name="Poulain J."/>
            <person name="Anthouard V."/>
            <person name="Grossetete S."/>
            <person name="Khalili H."/>
            <person name="Coppin E."/>
            <person name="Dequard-Chablat M."/>
            <person name="Picard M."/>
            <person name="Contamine V."/>
            <person name="Arnaise S."/>
            <person name="Bourdais A."/>
            <person name="Berteaux-Lecellier V."/>
            <person name="Gautheret D."/>
            <person name="de Vries R.P."/>
            <person name="Battaglia E."/>
            <person name="Coutinho P.M."/>
            <person name="Danchin E.G.J."/>
            <person name="Henrissat B."/>
            <person name="El Khoury R."/>
            <person name="Sainsard-Chanet A."/>
            <person name="Boivin A."/>
            <person name="Pinan-Lucarre B."/>
            <person name="Sellem C.H."/>
            <person name="Debuchy R."/>
            <person name="Wincker P."/>
            <person name="Weissenbach J."/>
            <person name="Silar P."/>
        </authorList>
    </citation>
    <scope>NUCLEOTIDE SEQUENCE [LARGE SCALE GENOMIC DNA]</scope>
    <source>
        <strain evidence="5">S / ATCC MYA-4624 / DSM 980 / FGSC 10383</strain>
        <strain evidence="3">S mat+</strain>
    </source>
</reference>
<reference evidence="5" key="3">
    <citation type="journal article" date="2014" name="Genetics">
        <title>Maintaining two mating types: Structure of the mating type locus and its role in heterokaryosis in Podospora anserina.</title>
        <authorList>
            <person name="Grognet P."/>
            <person name="Bidard F."/>
            <person name="Kuchly C."/>
            <person name="Tong L.C.H."/>
            <person name="Coppin E."/>
            <person name="Benkhali J.A."/>
            <person name="Couloux A."/>
            <person name="Wincker P."/>
            <person name="Debuchy R."/>
            <person name="Silar P."/>
        </authorList>
    </citation>
    <scope>GENOME REANNOTATION</scope>
    <source>
        <strain evidence="5">S / ATCC MYA-4624 / DSM 980 / FGSC 10383</strain>
    </source>
</reference>
<dbReference type="GeneID" id="6197000"/>
<evidence type="ECO:0000256" key="1">
    <source>
        <dbReference type="SAM" id="MobiDB-lite"/>
    </source>
</evidence>
<feature type="compositionally biased region" description="Basic and acidic residues" evidence="1">
    <location>
        <begin position="584"/>
        <end position="663"/>
    </location>
</feature>
<feature type="region of interest" description="Disordered" evidence="1">
    <location>
        <begin position="173"/>
        <end position="211"/>
    </location>
</feature>
<dbReference type="RefSeq" id="XP_001912638.1">
    <property type="nucleotide sequence ID" value="XM_001912603.1"/>
</dbReference>
<evidence type="ECO:0000259" key="2">
    <source>
        <dbReference type="Pfam" id="PF22960"/>
    </source>
</evidence>
<dbReference type="GO" id="GO:0016567">
    <property type="term" value="P:protein ubiquitination"/>
    <property type="evidence" value="ECO:0007669"/>
    <property type="project" value="UniProtKB-UniPathway"/>
</dbReference>
<sequence>MVFNVPDGGLSLDSSARAMAGLPAQAFGITLSNSVIEDMIACVQNGGDIELSDHEVKIPNSPDSYDYDLYYSDAVSPRSLKKLPNPAMGVFMPPRVSRPAAKKLASKAPVQKTSSSNTTPISSNEADDAIANLKSSLARKEAEKNTYGHTTADYLEGCDTNLEDSAVVVSGLMNSKGKVKPPNRLLDNASPRSLPPSPALSGVRSPSLAPGGSALDQVKQHTFPIIHQLAVSEQSFEDLFAQWNEGSEDEFRVALDKVADFDNNIQKWTLRKRYWKELDVFEYDYAKEEDRQTAINNAVKQFDRMRVGVTDPIWQKLLPVAERGKGICLSKLQANFAKGPTVPKPKPDGANGSGSEREDAAVLKKGKGGEPMSRSSSQASAAGKKKPSASEAQAKRLTSTTKKTAPAKASTKASPTKPQAKAAASKGGRGPLSEEFVKDSDSEEEPLAKSKAVAVVAPRPVKAAPAPAVKSKAAAAAKTVPKETEKDTIRAEVVAKPTKAIKPAAKRPRDADEDDSSSSGTPLSKRVKAGSKAPTTGANSTKPRTVSDASQNGRPSSSAPKAKNTSPTKSSPLATPPQNASEVEQERLARARSAEREREREQAQIQALKRDRERERERERERVEKERERERNRERAEKERERGRGERARELGRDRPRAREPSRDTIISSASSNADSTIGVPVVGRKRPAPMDSYSENHHHAAKRMRVSAEVLTKAQEFKLAYQRYLQLHEELNGWDSPPESKLHDFVEMHDRLQRMKRAIYQDVGEG</sequence>
<evidence type="ECO:0000313" key="4">
    <source>
        <dbReference type="EMBL" id="CDP22761.1"/>
    </source>
</evidence>
<evidence type="ECO:0000313" key="5">
    <source>
        <dbReference type="Proteomes" id="UP000001197"/>
    </source>
</evidence>
<proteinExistence type="predicted"/>
<dbReference type="InterPro" id="IPR036390">
    <property type="entry name" value="WH_DNA-bd_sf"/>
</dbReference>
<dbReference type="HOGENOM" id="CLU_013856_1_0_1"/>
<dbReference type="AlphaFoldDB" id="B2AAK8"/>
<name>B2AAK8_PODAN</name>
<dbReference type="OrthoDB" id="2587563at2759"/>
<dbReference type="SUPFAM" id="SSF46785">
    <property type="entry name" value="Winged helix' DNA-binding domain"/>
    <property type="match status" value="1"/>
</dbReference>
<feature type="compositionally biased region" description="Low complexity" evidence="1">
    <location>
        <begin position="113"/>
        <end position="124"/>
    </location>
</feature>
<dbReference type="STRING" id="515849.B2AAK8"/>
<feature type="compositionally biased region" description="Low complexity" evidence="1">
    <location>
        <begin position="398"/>
        <end position="418"/>
    </location>
</feature>
<feature type="compositionally biased region" description="Polar residues" evidence="1">
    <location>
        <begin position="665"/>
        <end position="676"/>
    </location>
</feature>
<feature type="domain" description="E3 ubiquitin-protein ligase UBR1-like winged-helix" evidence="2">
    <location>
        <begin position="225"/>
        <end position="293"/>
    </location>
</feature>
<reference evidence="4" key="4">
    <citation type="submission" date="2015-04" db="EMBL/GenBank/DDBJ databases">
        <title>Maintaining two mating types: Structure of the mating type locus and its role in heterokaryosis in Podospora anserina.</title>
        <authorList>
            <person name="Grognet P."/>
            <person name="Bidard F."/>
            <person name="Kuchly C."/>
            <person name="Chan Ho Tong L."/>
            <person name="Coppin E."/>
            <person name="Ait Benkhali J."/>
            <person name="Couloux A."/>
            <person name="Wincker P."/>
            <person name="Debuchy R."/>
            <person name="Silar P."/>
        </authorList>
    </citation>
    <scope>NUCLEOTIDE SEQUENCE</scope>
</reference>
<dbReference type="Proteomes" id="UP000001197">
    <property type="component" value="Chromosome 1"/>
</dbReference>
<reference evidence="3" key="2">
    <citation type="submission" date="2008-07" db="EMBL/GenBank/DDBJ databases">
        <authorList>
            <person name="Genoscope - CEA"/>
        </authorList>
    </citation>
    <scope>NUCLEOTIDE SEQUENCE</scope>
    <source>
        <strain evidence="3">S mat+</strain>
    </source>
</reference>
<evidence type="ECO:0000313" key="3">
    <source>
        <dbReference type="EMBL" id="CAP60120.1"/>
    </source>
</evidence>
<feature type="compositionally biased region" description="Low complexity" evidence="1">
    <location>
        <begin position="373"/>
        <end position="382"/>
    </location>
</feature>
<gene>
    <name evidence="3" type="ORF">PODANS_1_4360</name>
</gene>
<dbReference type="KEGG" id="pan:PODANSg09687"/>
<dbReference type="Pfam" id="PF22960">
    <property type="entry name" value="WHD_UBR1"/>
    <property type="match status" value="1"/>
</dbReference>
<dbReference type="eggNOG" id="ENOG502S5YD">
    <property type="taxonomic scope" value="Eukaryota"/>
</dbReference>
<feature type="compositionally biased region" description="Basic and acidic residues" evidence="1">
    <location>
        <begin position="480"/>
        <end position="490"/>
    </location>
</feature>
<feature type="compositionally biased region" description="Polar residues" evidence="1">
    <location>
        <begin position="533"/>
        <end position="582"/>
    </location>
</feature>
<organism evidence="3">
    <name type="scientific">Podospora anserina (strain S / ATCC MYA-4624 / DSM 980 / FGSC 10383)</name>
    <name type="common">Pleurage anserina</name>
    <dbReference type="NCBI Taxonomy" id="515849"/>
    <lineage>
        <taxon>Eukaryota</taxon>
        <taxon>Fungi</taxon>
        <taxon>Dikarya</taxon>
        <taxon>Ascomycota</taxon>
        <taxon>Pezizomycotina</taxon>
        <taxon>Sordariomycetes</taxon>
        <taxon>Sordariomycetidae</taxon>
        <taxon>Sordariales</taxon>
        <taxon>Podosporaceae</taxon>
        <taxon>Podospora</taxon>
        <taxon>Podospora anserina</taxon>
    </lineage>
</organism>
<dbReference type="EMBL" id="CU633438">
    <property type="protein sequence ID" value="CAP60120.1"/>
    <property type="molecule type" value="Genomic_DNA"/>
</dbReference>
<dbReference type="UniPathway" id="UPA00143"/>
<protein>
    <submittedName>
        <fullName evidence="3">Podospora anserina S mat+ genomic DNA chromosome 1, supercontig 1</fullName>
    </submittedName>
</protein>
<keyword evidence="5" id="KW-1185">Reference proteome</keyword>
<dbReference type="InterPro" id="IPR042065">
    <property type="entry name" value="E3_ELL-like"/>
</dbReference>
<dbReference type="InterPro" id="IPR055194">
    <property type="entry name" value="UBR1-like_WH"/>
</dbReference>
<feature type="region of interest" description="Disordered" evidence="1">
    <location>
        <begin position="100"/>
        <end position="126"/>
    </location>
</feature>
<dbReference type="VEuPathDB" id="FungiDB:PODANS_1_4360"/>
<accession>B2AAK8</accession>
<feature type="region of interest" description="Disordered" evidence="1">
    <location>
        <begin position="337"/>
        <end position="701"/>
    </location>
</feature>
<dbReference type="Gene3D" id="1.10.10.2670">
    <property type="entry name" value="E3 ubiquitin-protein ligase"/>
    <property type="match status" value="1"/>
</dbReference>
<dbReference type="EMBL" id="FO904936">
    <property type="protein sequence ID" value="CDP22761.1"/>
    <property type="molecule type" value="Genomic_DNA"/>
</dbReference>
<feature type="compositionally biased region" description="Low complexity" evidence="1">
    <location>
        <begin position="449"/>
        <end position="479"/>
    </location>
</feature>